<evidence type="ECO:0000313" key="3">
    <source>
        <dbReference type="Proteomes" id="UP000275078"/>
    </source>
</evidence>
<feature type="region of interest" description="Disordered" evidence="1">
    <location>
        <begin position="55"/>
        <end position="110"/>
    </location>
</feature>
<proteinExistence type="predicted"/>
<accession>A0A3N4HEC1</accession>
<gene>
    <name evidence="2" type="ORF">BJ508DRAFT_316216</name>
</gene>
<dbReference type="EMBL" id="ML120066">
    <property type="protein sequence ID" value="RPA70791.1"/>
    <property type="molecule type" value="Genomic_DNA"/>
</dbReference>
<protein>
    <submittedName>
        <fullName evidence="2">Uncharacterized protein</fullName>
    </submittedName>
</protein>
<evidence type="ECO:0000256" key="1">
    <source>
        <dbReference type="SAM" id="MobiDB-lite"/>
    </source>
</evidence>
<name>A0A3N4HEC1_ASCIM</name>
<dbReference type="Proteomes" id="UP000275078">
    <property type="component" value="Unassembled WGS sequence"/>
</dbReference>
<feature type="non-terminal residue" evidence="2">
    <location>
        <position position="1"/>
    </location>
</feature>
<evidence type="ECO:0000313" key="2">
    <source>
        <dbReference type="EMBL" id="RPA70791.1"/>
    </source>
</evidence>
<keyword evidence="3" id="KW-1185">Reference proteome</keyword>
<sequence length="110" mass="11827">LQNEAARIKIWTQQLDSDKKALANAARLKASCYQKNQYQTRENIRLQLRQKVASLGNPVPSKLGTPNRGPAGMPISTSSVPVTGADVLGLNTGDHSVSSPISVPDQDTDM</sequence>
<dbReference type="AlphaFoldDB" id="A0A3N4HEC1"/>
<organism evidence="2 3">
    <name type="scientific">Ascobolus immersus RN42</name>
    <dbReference type="NCBI Taxonomy" id="1160509"/>
    <lineage>
        <taxon>Eukaryota</taxon>
        <taxon>Fungi</taxon>
        <taxon>Dikarya</taxon>
        <taxon>Ascomycota</taxon>
        <taxon>Pezizomycotina</taxon>
        <taxon>Pezizomycetes</taxon>
        <taxon>Pezizales</taxon>
        <taxon>Ascobolaceae</taxon>
        <taxon>Ascobolus</taxon>
    </lineage>
</organism>
<reference evidence="2 3" key="1">
    <citation type="journal article" date="2018" name="Nat. Ecol. Evol.">
        <title>Pezizomycetes genomes reveal the molecular basis of ectomycorrhizal truffle lifestyle.</title>
        <authorList>
            <person name="Murat C."/>
            <person name="Payen T."/>
            <person name="Noel B."/>
            <person name="Kuo A."/>
            <person name="Morin E."/>
            <person name="Chen J."/>
            <person name="Kohler A."/>
            <person name="Krizsan K."/>
            <person name="Balestrini R."/>
            <person name="Da Silva C."/>
            <person name="Montanini B."/>
            <person name="Hainaut M."/>
            <person name="Levati E."/>
            <person name="Barry K.W."/>
            <person name="Belfiori B."/>
            <person name="Cichocki N."/>
            <person name="Clum A."/>
            <person name="Dockter R.B."/>
            <person name="Fauchery L."/>
            <person name="Guy J."/>
            <person name="Iotti M."/>
            <person name="Le Tacon F."/>
            <person name="Lindquist E.A."/>
            <person name="Lipzen A."/>
            <person name="Malagnac F."/>
            <person name="Mello A."/>
            <person name="Molinier V."/>
            <person name="Miyauchi S."/>
            <person name="Poulain J."/>
            <person name="Riccioni C."/>
            <person name="Rubini A."/>
            <person name="Sitrit Y."/>
            <person name="Splivallo R."/>
            <person name="Traeger S."/>
            <person name="Wang M."/>
            <person name="Zifcakova L."/>
            <person name="Wipf D."/>
            <person name="Zambonelli A."/>
            <person name="Paolocci F."/>
            <person name="Nowrousian M."/>
            <person name="Ottonello S."/>
            <person name="Baldrian P."/>
            <person name="Spatafora J.W."/>
            <person name="Henrissat B."/>
            <person name="Nagy L.G."/>
            <person name="Aury J.M."/>
            <person name="Wincker P."/>
            <person name="Grigoriev I.V."/>
            <person name="Bonfante P."/>
            <person name="Martin F.M."/>
        </authorList>
    </citation>
    <scope>NUCLEOTIDE SEQUENCE [LARGE SCALE GENOMIC DNA]</scope>
    <source>
        <strain evidence="2 3">RN42</strain>
    </source>
</reference>